<keyword evidence="4" id="KW-1185">Reference proteome</keyword>
<dbReference type="CDD" id="cd00161">
    <property type="entry name" value="beta-trefoil_Ricin-like"/>
    <property type="match status" value="1"/>
</dbReference>
<dbReference type="RefSeq" id="WP_311610202.1">
    <property type="nucleotide sequence ID" value="NZ_JAVRFI010000005.1"/>
</dbReference>
<dbReference type="InterPro" id="IPR035992">
    <property type="entry name" value="Ricin_B-like_lectins"/>
</dbReference>
<dbReference type="EMBL" id="JAVRFI010000005">
    <property type="protein sequence ID" value="MDT0449728.1"/>
    <property type="molecule type" value="Genomic_DNA"/>
</dbReference>
<keyword evidence="1" id="KW-0732">Signal</keyword>
<name>A0ABU2SL85_9ACTN</name>
<evidence type="ECO:0000259" key="2">
    <source>
        <dbReference type="SMART" id="SM00458"/>
    </source>
</evidence>
<dbReference type="SMART" id="SM00458">
    <property type="entry name" value="RICIN"/>
    <property type="match status" value="1"/>
</dbReference>
<dbReference type="Proteomes" id="UP001180531">
    <property type="component" value="Unassembled WGS sequence"/>
</dbReference>
<comment type="caution">
    <text evidence="3">The sequence shown here is derived from an EMBL/GenBank/DDBJ whole genome shotgun (WGS) entry which is preliminary data.</text>
</comment>
<evidence type="ECO:0000313" key="4">
    <source>
        <dbReference type="Proteomes" id="UP001180531"/>
    </source>
</evidence>
<gene>
    <name evidence="3" type="ORF">RM609_11680</name>
</gene>
<dbReference type="SUPFAM" id="SSF50370">
    <property type="entry name" value="Ricin B-like lectins"/>
    <property type="match status" value="1"/>
</dbReference>
<organism evidence="3 4">
    <name type="scientific">Streptomyces hesseae</name>
    <dbReference type="NCBI Taxonomy" id="3075519"/>
    <lineage>
        <taxon>Bacteria</taxon>
        <taxon>Bacillati</taxon>
        <taxon>Actinomycetota</taxon>
        <taxon>Actinomycetes</taxon>
        <taxon>Kitasatosporales</taxon>
        <taxon>Streptomycetaceae</taxon>
        <taxon>Streptomyces</taxon>
    </lineage>
</organism>
<dbReference type="Pfam" id="PF00652">
    <property type="entry name" value="Ricin_B_lectin"/>
    <property type="match status" value="1"/>
</dbReference>
<sequence>MRTRAVVATMALALAGGGFLGSPASASAIAGSPAQEWVVNNPRTVIVQRTSGNCLTAPGGADGAVTTRGCNNAPGQRFVLEGGDVRNQSSGLCLTATGLDKPTVMRPCNGSAGQRFSVQGPDIRSQASGRCLTATGPEKPVLLTPCRT</sequence>
<dbReference type="InterPro" id="IPR000772">
    <property type="entry name" value="Ricin_B_lectin"/>
</dbReference>
<dbReference type="Gene3D" id="2.80.10.50">
    <property type="match status" value="2"/>
</dbReference>
<evidence type="ECO:0000256" key="1">
    <source>
        <dbReference type="SAM" id="SignalP"/>
    </source>
</evidence>
<accession>A0ABU2SL85</accession>
<evidence type="ECO:0000313" key="3">
    <source>
        <dbReference type="EMBL" id="MDT0449728.1"/>
    </source>
</evidence>
<reference evidence="3" key="1">
    <citation type="submission" date="2024-05" db="EMBL/GenBank/DDBJ databases">
        <title>30 novel species of actinomycetes from the DSMZ collection.</title>
        <authorList>
            <person name="Nouioui I."/>
        </authorList>
    </citation>
    <scope>NUCLEOTIDE SEQUENCE</scope>
    <source>
        <strain evidence="3">DSM 40473</strain>
    </source>
</reference>
<feature type="chain" id="PRO_5045920782" evidence="1">
    <location>
        <begin position="27"/>
        <end position="148"/>
    </location>
</feature>
<feature type="domain" description="Ricin B lectin" evidence="2">
    <location>
        <begin position="4"/>
        <end position="119"/>
    </location>
</feature>
<dbReference type="PROSITE" id="PS50231">
    <property type="entry name" value="RICIN_B_LECTIN"/>
    <property type="match status" value="1"/>
</dbReference>
<proteinExistence type="predicted"/>
<feature type="signal peptide" evidence="1">
    <location>
        <begin position="1"/>
        <end position="26"/>
    </location>
</feature>
<protein>
    <submittedName>
        <fullName evidence="3">RICIN domain-containing protein</fullName>
    </submittedName>
</protein>